<keyword evidence="1" id="KW-0732">Signal</keyword>
<feature type="chain" id="PRO_5002362163" description="VWFA domain-containing protein" evidence="1">
    <location>
        <begin position="32"/>
        <end position="217"/>
    </location>
</feature>
<dbReference type="Gene3D" id="3.40.50.410">
    <property type="entry name" value="von Willebrand factor, type A domain"/>
    <property type="match status" value="1"/>
</dbReference>
<reference evidence="3" key="2">
    <citation type="submission" date="2018-04" db="EMBL/GenBank/DDBJ databases">
        <title>OnivRS2 (Oryza nivara Reference Sequence Version 2).</title>
        <authorList>
            <person name="Zhang J."/>
            <person name="Kudrna D."/>
            <person name="Lee S."/>
            <person name="Talag J."/>
            <person name="Rajasekar S."/>
            <person name="Welchert J."/>
            <person name="Hsing Y.-I."/>
            <person name="Wing R.A."/>
        </authorList>
    </citation>
    <scope>NUCLEOTIDE SEQUENCE [LARGE SCALE GENOMIC DNA]</scope>
    <source>
        <strain evidence="3">SL10</strain>
    </source>
</reference>
<feature type="signal peptide" evidence="1">
    <location>
        <begin position="1"/>
        <end position="31"/>
    </location>
</feature>
<feature type="domain" description="VWFA" evidence="2">
    <location>
        <begin position="116"/>
        <end position="192"/>
    </location>
</feature>
<accession>A0A0E0HPS1</accession>
<dbReference type="AlphaFoldDB" id="A0A0E0HPS1"/>
<dbReference type="Gramene" id="ONIVA06G14480.1">
    <property type="protein sequence ID" value="ONIVA06G14480.1"/>
    <property type="gene ID" value="ONIVA06G14480"/>
</dbReference>
<dbReference type="InterPro" id="IPR051266">
    <property type="entry name" value="CLCR"/>
</dbReference>
<keyword evidence="4" id="KW-1185">Reference proteome</keyword>
<dbReference type="SUPFAM" id="SSF53300">
    <property type="entry name" value="vWA-like"/>
    <property type="match status" value="1"/>
</dbReference>
<dbReference type="InterPro" id="IPR036465">
    <property type="entry name" value="vWFA_dom_sf"/>
</dbReference>
<dbReference type="PROSITE" id="PS51257">
    <property type="entry name" value="PROKAR_LIPOPROTEIN"/>
    <property type="match status" value="1"/>
</dbReference>
<proteinExistence type="predicted"/>
<evidence type="ECO:0000256" key="1">
    <source>
        <dbReference type="SAM" id="SignalP"/>
    </source>
</evidence>
<dbReference type="Pfam" id="PF13519">
    <property type="entry name" value="VWA_2"/>
    <property type="match status" value="1"/>
</dbReference>
<dbReference type="STRING" id="4536.A0A0E0HPS1"/>
<reference evidence="3" key="1">
    <citation type="submission" date="2015-04" db="UniProtKB">
        <authorList>
            <consortium name="EnsemblPlants"/>
        </authorList>
    </citation>
    <scope>IDENTIFICATION</scope>
    <source>
        <strain evidence="3">SL10</strain>
    </source>
</reference>
<dbReference type="EnsemblPlants" id="ONIVA06G14480.1">
    <property type="protein sequence ID" value="ONIVA06G14480.1"/>
    <property type="gene ID" value="ONIVA06G14480"/>
</dbReference>
<dbReference type="Proteomes" id="UP000006591">
    <property type="component" value="Chromosome 6"/>
</dbReference>
<dbReference type="PANTHER" id="PTHR10579">
    <property type="entry name" value="CALCIUM-ACTIVATED CHLORIDE CHANNEL REGULATOR"/>
    <property type="match status" value="1"/>
</dbReference>
<sequence>MAATKRMSYSIAAVLMLLLIMSSTFTFSCYAELQLKKRWTKKYYSTIAKQCNKKVNNLAVLRATSKAAIDRQEVRVSTTPIRAAIARDQRKDDFEVLVTVEAPKVVAPEKRAPIDLVAVLDVSGSVNKEEFVRGKHMSSRLDLLKIAMKYIIKLVRDADRLAIVSFNHAVVSEYGLTRNSADSRKKLENLPRSGCRIRTLRSLVLDDGDLIDDGHLL</sequence>
<protein>
    <recommendedName>
        <fullName evidence="2">VWFA domain-containing protein</fullName>
    </recommendedName>
</protein>
<evidence type="ECO:0000313" key="4">
    <source>
        <dbReference type="Proteomes" id="UP000006591"/>
    </source>
</evidence>
<organism evidence="3">
    <name type="scientific">Oryza nivara</name>
    <name type="common">Indian wild rice</name>
    <name type="synonym">Oryza sativa f. spontanea</name>
    <dbReference type="NCBI Taxonomy" id="4536"/>
    <lineage>
        <taxon>Eukaryota</taxon>
        <taxon>Viridiplantae</taxon>
        <taxon>Streptophyta</taxon>
        <taxon>Embryophyta</taxon>
        <taxon>Tracheophyta</taxon>
        <taxon>Spermatophyta</taxon>
        <taxon>Magnoliopsida</taxon>
        <taxon>Liliopsida</taxon>
        <taxon>Poales</taxon>
        <taxon>Poaceae</taxon>
        <taxon>BOP clade</taxon>
        <taxon>Oryzoideae</taxon>
        <taxon>Oryzeae</taxon>
        <taxon>Oryzinae</taxon>
        <taxon>Oryza</taxon>
    </lineage>
</organism>
<dbReference type="HOGENOM" id="CLU_1274020_0_0_1"/>
<dbReference type="InterPro" id="IPR002035">
    <property type="entry name" value="VWF_A"/>
</dbReference>
<evidence type="ECO:0000259" key="2">
    <source>
        <dbReference type="Pfam" id="PF13519"/>
    </source>
</evidence>
<name>A0A0E0HPS1_ORYNI</name>
<evidence type="ECO:0000313" key="3">
    <source>
        <dbReference type="EnsemblPlants" id="ONIVA06G14480.1"/>
    </source>
</evidence>
<dbReference type="PANTHER" id="PTHR10579:SF57">
    <property type="entry name" value="OS11G0687100 PROTEIN"/>
    <property type="match status" value="1"/>
</dbReference>